<evidence type="ECO:0000313" key="1">
    <source>
        <dbReference type="EMBL" id="GMT21152.1"/>
    </source>
</evidence>
<protein>
    <submittedName>
        <fullName evidence="1">Uncharacterized protein</fullName>
    </submittedName>
</protein>
<dbReference type="AlphaFoldDB" id="A0AAV5VR21"/>
<proteinExistence type="predicted"/>
<reference evidence="1" key="1">
    <citation type="submission" date="2023-10" db="EMBL/GenBank/DDBJ databases">
        <title>Genome assembly of Pristionchus species.</title>
        <authorList>
            <person name="Yoshida K."/>
            <person name="Sommer R.J."/>
        </authorList>
    </citation>
    <scope>NUCLEOTIDE SEQUENCE</scope>
    <source>
        <strain evidence="1">RS5133</strain>
    </source>
</reference>
<accession>A0AAV5VR21</accession>
<feature type="non-terminal residue" evidence="1">
    <location>
        <position position="72"/>
    </location>
</feature>
<feature type="non-terminal residue" evidence="1">
    <location>
        <position position="1"/>
    </location>
</feature>
<dbReference type="InterPro" id="IPR016024">
    <property type="entry name" value="ARM-type_fold"/>
</dbReference>
<evidence type="ECO:0000313" key="2">
    <source>
        <dbReference type="Proteomes" id="UP001432322"/>
    </source>
</evidence>
<dbReference type="Proteomes" id="UP001432322">
    <property type="component" value="Unassembled WGS sequence"/>
</dbReference>
<gene>
    <name evidence="1" type="ORF">PFISCL1PPCAC_12449</name>
</gene>
<dbReference type="Gene3D" id="1.25.40.180">
    <property type="match status" value="1"/>
</dbReference>
<name>A0AAV5VR21_9BILA</name>
<dbReference type="EMBL" id="BTSY01000003">
    <property type="protein sequence ID" value="GMT21152.1"/>
    <property type="molecule type" value="Genomic_DNA"/>
</dbReference>
<organism evidence="1 2">
    <name type="scientific">Pristionchus fissidentatus</name>
    <dbReference type="NCBI Taxonomy" id="1538716"/>
    <lineage>
        <taxon>Eukaryota</taxon>
        <taxon>Metazoa</taxon>
        <taxon>Ecdysozoa</taxon>
        <taxon>Nematoda</taxon>
        <taxon>Chromadorea</taxon>
        <taxon>Rhabditida</taxon>
        <taxon>Rhabditina</taxon>
        <taxon>Diplogasteromorpha</taxon>
        <taxon>Diplogasteroidea</taxon>
        <taxon>Neodiplogasteridae</taxon>
        <taxon>Pristionchus</taxon>
    </lineage>
</organism>
<dbReference type="SUPFAM" id="SSF48371">
    <property type="entry name" value="ARM repeat"/>
    <property type="match status" value="1"/>
</dbReference>
<sequence length="72" mass="8398">ASTESKQDSVEWKRRMGNVLFIAFLYRFDVVSTKITHHCASALVTKWKKIEGKNRWESETSLHLGMFIRIIA</sequence>
<keyword evidence="2" id="KW-1185">Reference proteome</keyword>
<comment type="caution">
    <text evidence="1">The sequence shown here is derived from an EMBL/GenBank/DDBJ whole genome shotgun (WGS) entry which is preliminary data.</text>
</comment>